<keyword evidence="2" id="KW-0813">Transport</keyword>
<evidence type="ECO:0000259" key="7">
    <source>
        <dbReference type="Pfam" id="PF25869"/>
    </source>
</evidence>
<dbReference type="Pfam" id="PF25919">
    <property type="entry name" value="BSH_CusB"/>
    <property type="match status" value="1"/>
</dbReference>
<feature type="domain" description="CusB-like three alpha-helical bundle" evidence="7">
    <location>
        <begin position="160"/>
        <end position="210"/>
    </location>
</feature>
<evidence type="ECO:0000256" key="2">
    <source>
        <dbReference type="ARBA" id="ARBA00022448"/>
    </source>
</evidence>
<evidence type="ECO:0000313" key="12">
    <source>
        <dbReference type="Proteomes" id="UP000190962"/>
    </source>
</evidence>
<dbReference type="Pfam" id="PF25975">
    <property type="entry name" value="CzcB_C"/>
    <property type="match status" value="1"/>
</dbReference>
<comment type="caution">
    <text evidence="11">The sequence shown here is derived from an EMBL/GenBank/DDBJ whole genome shotgun (WGS) entry which is preliminary data.</text>
</comment>
<dbReference type="EMBL" id="MPNX01000029">
    <property type="protein sequence ID" value="OOY33925.1"/>
    <property type="molecule type" value="Genomic_DNA"/>
</dbReference>
<dbReference type="Pfam" id="PF25954">
    <property type="entry name" value="Beta-barrel_RND_2"/>
    <property type="match status" value="1"/>
</dbReference>
<accession>A0A1T2DRF6</accession>
<protein>
    <submittedName>
        <fullName evidence="11">Efflux transporter periplasmic adaptor subunit</fullName>
    </submittedName>
</protein>
<evidence type="ECO:0000256" key="1">
    <source>
        <dbReference type="ARBA" id="ARBA00009477"/>
    </source>
</evidence>
<dbReference type="GO" id="GO:0015679">
    <property type="term" value="P:plasma membrane copper ion transport"/>
    <property type="evidence" value="ECO:0007669"/>
    <property type="project" value="TreeGrafter"/>
</dbReference>
<feature type="signal peptide" evidence="5">
    <location>
        <begin position="1"/>
        <end position="16"/>
    </location>
</feature>
<evidence type="ECO:0000259" key="10">
    <source>
        <dbReference type="Pfam" id="PF25975"/>
    </source>
</evidence>
<organism evidence="11 12">
    <name type="scientific">Solemya velum gill symbiont</name>
    <dbReference type="NCBI Taxonomy" id="2340"/>
    <lineage>
        <taxon>Bacteria</taxon>
        <taxon>Pseudomonadati</taxon>
        <taxon>Pseudomonadota</taxon>
        <taxon>Gammaproteobacteria</taxon>
        <taxon>sulfur-oxidizing symbionts</taxon>
    </lineage>
</organism>
<dbReference type="PANTHER" id="PTHR30097">
    <property type="entry name" value="CATION EFFLUX SYSTEM PROTEIN CUSB"/>
    <property type="match status" value="1"/>
</dbReference>
<dbReference type="Gene3D" id="6.10.140.730">
    <property type="match status" value="1"/>
</dbReference>
<dbReference type="FunFam" id="2.40.30.170:FF:000010">
    <property type="entry name" value="Efflux RND transporter periplasmic adaptor subunit"/>
    <property type="match status" value="1"/>
</dbReference>
<dbReference type="RefSeq" id="WP_078453623.1">
    <property type="nucleotide sequence ID" value="NZ_MPNX01000029.1"/>
</dbReference>
<dbReference type="AlphaFoldDB" id="A0A1T2DRF6"/>
<feature type="domain" description="Heavy metal binding" evidence="6">
    <location>
        <begin position="46"/>
        <end position="73"/>
    </location>
</feature>
<dbReference type="InterPro" id="IPR058649">
    <property type="entry name" value="CzcB_C"/>
</dbReference>
<dbReference type="InterPro" id="IPR051909">
    <property type="entry name" value="MFP_Cation_Efflux"/>
</dbReference>
<dbReference type="InterPro" id="IPR006143">
    <property type="entry name" value="RND_pump_MFP"/>
</dbReference>
<dbReference type="PROSITE" id="PS51257">
    <property type="entry name" value="PROKAR_LIPOPROTEIN"/>
    <property type="match status" value="1"/>
</dbReference>
<dbReference type="Pfam" id="PF19335">
    <property type="entry name" value="HMBD"/>
    <property type="match status" value="1"/>
</dbReference>
<dbReference type="Gene3D" id="2.40.420.20">
    <property type="match status" value="1"/>
</dbReference>
<evidence type="ECO:0000256" key="5">
    <source>
        <dbReference type="SAM" id="SignalP"/>
    </source>
</evidence>
<evidence type="ECO:0000259" key="8">
    <source>
        <dbReference type="Pfam" id="PF25919"/>
    </source>
</evidence>
<name>A0A1T2DRF6_SOVGS</name>
<keyword evidence="4" id="KW-0406">Ion transport</keyword>
<evidence type="ECO:0000256" key="4">
    <source>
        <dbReference type="ARBA" id="ARBA00023065"/>
    </source>
</evidence>
<dbReference type="InterPro" id="IPR058792">
    <property type="entry name" value="Beta-barrel_RND_2"/>
</dbReference>
<dbReference type="InterPro" id="IPR045800">
    <property type="entry name" value="HMBD"/>
</dbReference>
<reference evidence="11 12" key="1">
    <citation type="submission" date="2016-11" db="EMBL/GenBank/DDBJ databases">
        <title>Mixed transmission modes and dynamic genome evolution in an obligate animal-bacterial symbiosis.</title>
        <authorList>
            <person name="Russell S.L."/>
            <person name="Corbett-Detig R.B."/>
            <person name="Cavanaugh C.M."/>
        </authorList>
    </citation>
    <scope>NUCLEOTIDE SEQUENCE [LARGE SCALE GENOMIC DNA]</scope>
    <source>
        <strain evidence="11">MA-KB16</strain>
    </source>
</reference>
<evidence type="ECO:0000259" key="6">
    <source>
        <dbReference type="Pfam" id="PF19335"/>
    </source>
</evidence>
<dbReference type="GO" id="GO:0016020">
    <property type="term" value="C:membrane"/>
    <property type="evidence" value="ECO:0007669"/>
    <property type="project" value="InterPro"/>
</dbReference>
<dbReference type="PANTHER" id="PTHR30097:SF15">
    <property type="entry name" value="CATION EFFLUX SYSTEM PROTEIN CUSB"/>
    <property type="match status" value="1"/>
</dbReference>
<gene>
    <name evidence="11" type="ORF">BOV88_12815</name>
</gene>
<dbReference type="GO" id="GO:0030288">
    <property type="term" value="C:outer membrane-bounded periplasmic space"/>
    <property type="evidence" value="ECO:0007669"/>
    <property type="project" value="TreeGrafter"/>
</dbReference>
<keyword evidence="3 5" id="KW-0732">Signal</keyword>
<dbReference type="NCBIfam" id="TIGR01730">
    <property type="entry name" value="RND_mfp"/>
    <property type="match status" value="1"/>
</dbReference>
<dbReference type="GO" id="GO:0060003">
    <property type="term" value="P:copper ion export"/>
    <property type="evidence" value="ECO:0007669"/>
    <property type="project" value="TreeGrafter"/>
</dbReference>
<proteinExistence type="inferred from homology"/>
<evidence type="ECO:0000313" key="11">
    <source>
        <dbReference type="EMBL" id="OOY33925.1"/>
    </source>
</evidence>
<evidence type="ECO:0000256" key="3">
    <source>
        <dbReference type="ARBA" id="ARBA00022729"/>
    </source>
</evidence>
<sequence length="407" mass="45125">MIKTLLLLLCVLFLSACTETNEPTESASEIASETAMEHAVKHLDPKYVCPMHPQIVKDEEGSCPICGMGLVPKLIDPDQGKRPTVSVKGEVIQSMGLRTAKVKTGTLWRFIKTVGRVEYNETRVTHLHPRANGWMETLDIRSEGEIVKKGDKLGTFYSPDILSAQIDYFVALQQVGDKQNMRIEKARNRLRILGIDDATIAELEKSQTAKNDLPVYSPSDGVVTKLGAREGMYLKQDMEMMSIADLTSVWVMVDIYEHQIGWLKEGLSAEISVPAYPGKSWEGVVEYIYPELDMKSRTLRVRLEFQNADLALKPNMFAEVKIFGGPQRDTTLIPAEALITTGERNSVVTVLDDGKFQPVDVVVGVRNGDEVEILSGLKSGDEIVTSGQFLIDSESSLQASFQRLSGE</sequence>
<dbReference type="Pfam" id="PF25869">
    <property type="entry name" value="3HB_CusB"/>
    <property type="match status" value="1"/>
</dbReference>
<dbReference type="InterPro" id="IPR058790">
    <property type="entry name" value="BSH_CusB"/>
</dbReference>
<dbReference type="Proteomes" id="UP000190962">
    <property type="component" value="Unassembled WGS sequence"/>
</dbReference>
<feature type="domain" description="CusB-like beta-barrel" evidence="9">
    <location>
        <begin position="248"/>
        <end position="322"/>
    </location>
</feature>
<dbReference type="GO" id="GO:0022857">
    <property type="term" value="F:transmembrane transporter activity"/>
    <property type="evidence" value="ECO:0007669"/>
    <property type="project" value="InterPro"/>
</dbReference>
<dbReference type="FunFam" id="2.40.420.20:FF:000003">
    <property type="entry name" value="Cation efflux system protein cusB"/>
    <property type="match status" value="1"/>
</dbReference>
<dbReference type="SUPFAM" id="SSF111369">
    <property type="entry name" value="HlyD-like secretion proteins"/>
    <property type="match status" value="1"/>
</dbReference>
<dbReference type="Gene3D" id="2.40.30.170">
    <property type="match status" value="1"/>
</dbReference>
<feature type="domain" description="CzcB-like C-terminal circularly permuted SH3-like" evidence="10">
    <location>
        <begin position="333"/>
        <end position="391"/>
    </location>
</feature>
<feature type="domain" description="CusB-like barrel-sandwich hybrid" evidence="8">
    <location>
        <begin position="125"/>
        <end position="244"/>
    </location>
</feature>
<comment type="similarity">
    <text evidence="1">Belongs to the membrane fusion protein (MFP) (TC 8.A.1) family.</text>
</comment>
<feature type="chain" id="PRO_5012120078" evidence="5">
    <location>
        <begin position="17"/>
        <end position="407"/>
    </location>
</feature>
<dbReference type="GO" id="GO:0046914">
    <property type="term" value="F:transition metal ion binding"/>
    <property type="evidence" value="ECO:0007669"/>
    <property type="project" value="TreeGrafter"/>
</dbReference>
<dbReference type="InterPro" id="IPR058791">
    <property type="entry name" value="3HB_CusB"/>
</dbReference>
<evidence type="ECO:0000259" key="9">
    <source>
        <dbReference type="Pfam" id="PF25954"/>
    </source>
</evidence>